<keyword evidence="2" id="KW-1185">Reference proteome</keyword>
<sequence length="46" mass="5462">MSMFCNETFILTIIYLIYTLFHISNGRAKLALFFQLSKEHCRFISV</sequence>
<evidence type="ECO:0000313" key="1">
    <source>
        <dbReference type="EMBL" id="EDO53000.1"/>
    </source>
</evidence>
<comment type="caution">
    <text evidence="1">The sequence shown here is derived from an EMBL/GenBank/DDBJ whole genome shotgun (WGS) entry which is preliminary data.</text>
</comment>
<dbReference type="EMBL" id="AAYH02000046">
    <property type="protein sequence ID" value="EDO53000.1"/>
    <property type="molecule type" value="Genomic_DNA"/>
</dbReference>
<dbReference type="Proteomes" id="UP000004110">
    <property type="component" value="Unassembled WGS sequence"/>
</dbReference>
<gene>
    <name evidence="1" type="ORF">BACUNI_03013</name>
</gene>
<dbReference type="AlphaFoldDB" id="A0ABC9N8C7"/>
<organism evidence="1 2">
    <name type="scientific">Bacteroides uniformis (strain ATCC 8492 / DSM 6597 / CCUG 4942 / CIP 103695 / JCM 5828 / KCTC 5204 / NCTC 13054 / VPI 0061)</name>
    <dbReference type="NCBI Taxonomy" id="411479"/>
    <lineage>
        <taxon>Bacteria</taxon>
        <taxon>Pseudomonadati</taxon>
        <taxon>Bacteroidota</taxon>
        <taxon>Bacteroidia</taxon>
        <taxon>Bacteroidales</taxon>
        <taxon>Bacteroidaceae</taxon>
        <taxon>Bacteroides</taxon>
    </lineage>
</organism>
<reference evidence="1" key="2">
    <citation type="submission" date="2013-11" db="EMBL/GenBank/DDBJ databases">
        <title>Draft genome sequence of Bacteroides uniformis (ATCC 8492).</title>
        <authorList>
            <person name="Sudarsanam P."/>
            <person name="Ley R."/>
            <person name="Guruge J."/>
            <person name="Turnbaugh P.J."/>
            <person name="Mahowald M."/>
            <person name="Liep D."/>
            <person name="Gordon J."/>
        </authorList>
    </citation>
    <scope>NUCLEOTIDE SEQUENCE</scope>
    <source>
        <strain evidence="1">ATCC 8492</strain>
    </source>
</reference>
<accession>A0ABC9N8C7</accession>
<evidence type="ECO:0000313" key="2">
    <source>
        <dbReference type="Proteomes" id="UP000004110"/>
    </source>
</evidence>
<proteinExistence type="predicted"/>
<protein>
    <submittedName>
        <fullName evidence="1">Uncharacterized protein</fullName>
    </submittedName>
</protein>
<reference evidence="1" key="1">
    <citation type="submission" date="2007-06" db="EMBL/GenBank/DDBJ databases">
        <authorList>
            <person name="Fulton L."/>
            <person name="Clifton S."/>
            <person name="Fulton B."/>
            <person name="Xu J."/>
            <person name="Minx P."/>
            <person name="Pepin K.H."/>
            <person name="Johnson M."/>
            <person name="Thiruvilangam P."/>
            <person name="Bhonagiri V."/>
            <person name="Nash W.E."/>
            <person name="Mardis E.R."/>
            <person name="Wilson R.K."/>
        </authorList>
    </citation>
    <scope>NUCLEOTIDE SEQUENCE [LARGE SCALE GENOMIC DNA]</scope>
    <source>
        <strain evidence="1">ATCC 8492</strain>
    </source>
</reference>
<name>A0ABC9N8C7_BACUC</name>